<dbReference type="PANTHER" id="PTHR47412">
    <property type="entry name" value="FI01434P-RELATED"/>
    <property type="match status" value="1"/>
</dbReference>
<dbReference type="PANTHER" id="PTHR47412:SF1">
    <property type="entry name" value="FI01434P-RELATED"/>
    <property type="match status" value="1"/>
</dbReference>
<accession>A0A8S1E4E1</accession>
<dbReference type="Pfam" id="PF13896">
    <property type="entry name" value="Glyco_transf_49"/>
    <property type="match status" value="1"/>
</dbReference>
<dbReference type="OrthoDB" id="9974378at2759"/>
<dbReference type="AlphaFoldDB" id="A0A8S1E4E1"/>
<keyword evidence="2" id="KW-1185">Reference proteome</keyword>
<proteinExistence type="predicted"/>
<organism evidence="1 2">
    <name type="scientific">Cloeon dipterum</name>
    <dbReference type="NCBI Taxonomy" id="197152"/>
    <lineage>
        <taxon>Eukaryota</taxon>
        <taxon>Metazoa</taxon>
        <taxon>Ecdysozoa</taxon>
        <taxon>Arthropoda</taxon>
        <taxon>Hexapoda</taxon>
        <taxon>Insecta</taxon>
        <taxon>Pterygota</taxon>
        <taxon>Palaeoptera</taxon>
        <taxon>Ephemeroptera</taxon>
        <taxon>Pisciforma</taxon>
        <taxon>Baetidae</taxon>
        <taxon>Cloeon</taxon>
    </lineage>
</organism>
<name>A0A8S1E4E1_9INSE</name>
<gene>
    <name evidence="1" type="ORF">CLODIP_2_CD02118</name>
</gene>
<evidence type="ECO:0000313" key="1">
    <source>
        <dbReference type="EMBL" id="CAB3385056.1"/>
    </source>
</evidence>
<evidence type="ECO:0000313" key="2">
    <source>
        <dbReference type="Proteomes" id="UP000494165"/>
    </source>
</evidence>
<dbReference type="Proteomes" id="UP000494165">
    <property type="component" value="Unassembled WGS sequence"/>
</dbReference>
<sequence>MVILGPNTSAATRDPCYPVGGVIETRWQIETCWCSGRDDLRFCKSGAAKMIRSKKLTSGLLAGSLVFVSLYALNTFLSPTVSGSVHVSAGNTGRNLEYVREVLASSEAPASTAAAVPEASLQQLLGCVDGVATARYGQRGEFWVLYNYVRAERQPGCADSVTYTTHGDHTFLDNLVPLLKRWQGPVAMSVFAPGADWTPALAAIQHVRHCGPSAHLVRQHVTFHFYFPAKHVPKTVPRPAVDGFSHLPKANCSLSLEQAAGLGQVSYKSTHKILYPVNVGRNVAREEALTHFVLASDVELYPNPGVIPDFLGMVHGHLLQQQKANVTKKPSPPKVYPLSIFEVKENSSMPQNKTQLAAMLASKDAVPFHKHVCPNCHNVPKAAEWMALKQSEGLHVFHVGQRTGRFLHWEPIYIGTKQEPPYDERLSWEGMSDKMTQVIILCKYLKDEIFETTRS</sequence>
<dbReference type="EMBL" id="CADEPI010000389">
    <property type="protein sequence ID" value="CAB3385056.1"/>
    <property type="molecule type" value="Genomic_DNA"/>
</dbReference>
<protein>
    <recommendedName>
        <fullName evidence="3">N-acetyllactosaminide beta-1,3-N-acetylglucosaminyltransferase</fullName>
    </recommendedName>
</protein>
<reference evidence="1 2" key="1">
    <citation type="submission" date="2020-04" db="EMBL/GenBank/DDBJ databases">
        <authorList>
            <person name="Alioto T."/>
            <person name="Alioto T."/>
            <person name="Gomez Garrido J."/>
        </authorList>
    </citation>
    <scope>NUCLEOTIDE SEQUENCE [LARGE SCALE GENOMIC DNA]</scope>
</reference>
<evidence type="ECO:0008006" key="3">
    <source>
        <dbReference type="Google" id="ProtNLM"/>
    </source>
</evidence>
<comment type="caution">
    <text evidence="1">The sequence shown here is derived from an EMBL/GenBank/DDBJ whole genome shotgun (WGS) entry which is preliminary data.</text>
</comment>